<evidence type="ECO:0000313" key="15">
    <source>
        <dbReference type="EMBL" id="TLE01544.1"/>
    </source>
</evidence>
<comment type="subcellular location">
    <subcellularLocation>
        <location evidence="1">Periplasm</location>
    </subcellularLocation>
</comment>
<feature type="signal peptide" evidence="14">
    <location>
        <begin position="1"/>
        <end position="21"/>
    </location>
</feature>
<dbReference type="RefSeq" id="WP_034361464.1">
    <property type="nucleotide sequence ID" value="NZ_CAJUDB010000007.1"/>
</dbReference>
<evidence type="ECO:0000256" key="2">
    <source>
        <dbReference type="ARBA" id="ARBA00007368"/>
    </source>
</evidence>
<dbReference type="GO" id="GO:0009061">
    <property type="term" value="P:anaerobic respiration"/>
    <property type="evidence" value="ECO:0007669"/>
    <property type="project" value="InterPro"/>
</dbReference>
<evidence type="ECO:0000256" key="7">
    <source>
        <dbReference type="ARBA" id="ARBA00022729"/>
    </source>
</evidence>
<comment type="similarity">
    <text evidence="2">Belongs to the NapB family.</text>
</comment>
<sequence>MKKYAQSLVIGLLGLAFFACSDSTESKSEDISHEIKSGDMLKDNEIGLRKVDLQDEKDVKLLQYEYPDASAGESTLIERSFENAPPMISHSTEGMLPITQDNNQCLACHDPSIAKDVGAIPVPASHTYDLRTNKNLGEVSHARFNCVLCHTPQANVAPVVANTFSPTFRTEKDKNSSNLLDVLNEGVK</sequence>
<evidence type="ECO:0000256" key="10">
    <source>
        <dbReference type="ARBA" id="ARBA00023004"/>
    </source>
</evidence>
<evidence type="ECO:0000256" key="4">
    <source>
        <dbReference type="ARBA" id="ARBA00022448"/>
    </source>
</evidence>
<dbReference type="EMBL" id="JRMQ02000007">
    <property type="protein sequence ID" value="TLE01544.1"/>
    <property type="molecule type" value="Genomic_DNA"/>
</dbReference>
<dbReference type="Pfam" id="PF03892">
    <property type="entry name" value="NapB"/>
    <property type="match status" value="1"/>
</dbReference>
<keyword evidence="6 13" id="KW-0479">Metal-binding</keyword>
<dbReference type="OrthoDB" id="13290at2"/>
<reference evidence="15 16" key="1">
    <citation type="journal article" date="2014" name="Genome Announc.">
        <title>Draft genome sequences of eight enterohepatic helicobacter species isolated from both laboratory and wild rodents.</title>
        <authorList>
            <person name="Sheh A."/>
            <person name="Shen Z."/>
            <person name="Fox J.G."/>
        </authorList>
    </citation>
    <scope>NUCLEOTIDE SEQUENCE [LARGE SCALE GENOMIC DNA]</scope>
    <source>
        <strain evidence="15 16">MIT 01-6451</strain>
    </source>
</reference>
<keyword evidence="8" id="KW-0574">Periplasm</keyword>
<dbReference type="PANTHER" id="PTHR38604">
    <property type="entry name" value="PERIPLASMIC NITRATE REDUCTASE, ELECTRON TRANSFER SUBUNIT"/>
    <property type="match status" value="1"/>
</dbReference>
<feature type="chain" id="PRO_5020402469" description="Periplasmic nitrate reductase, electron transfer subunit" evidence="14">
    <location>
        <begin position="22"/>
        <end position="188"/>
    </location>
</feature>
<feature type="binding site" description="axial binding residue" evidence="13">
    <location>
        <position position="109"/>
    </location>
    <ligand>
        <name>heme c</name>
        <dbReference type="ChEBI" id="CHEBI:61717"/>
        <label>1</label>
    </ligand>
    <ligandPart>
        <name>Fe</name>
        <dbReference type="ChEBI" id="CHEBI:18248"/>
    </ligandPart>
</feature>
<dbReference type="GeneID" id="82321485"/>
<dbReference type="InterPro" id="IPR036280">
    <property type="entry name" value="Multihaem_cyt_sf"/>
</dbReference>
<evidence type="ECO:0000256" key="11">
    <source>
        <dbReference type="ARBA" id="ARBA00031832"/>
    </source>
</evidence>
<evidence type="ECO:0000256" key="13">
    <source>
        <dbReference type="PIRSR" id="PIRSR006105-2"/>
    </source>
</evidence>
<keyword evidence="10 13" id="KW-0408">Iron</keyword>
<dbReference type="Gene3D" id="1.10.1130.10">
    <property type="entry name" value="Flavocytochrome C3, Chain A"/>
    <property type="match status" value="1"/>
</dbReference>
<gene>
    <name evidence="15" type="ORF">LS65_006185</name>
</gene>
<feature type="binding site" description="covalent" evidence="12">
    <location>
        <position position="146"/>
    </location>
    <ligand>
        <name>heme c</name>
        <dbReference type="ChEBI" id="CHEBI:61717"/>
        <label>2</label>
    </ligand>
</feature>
<keyword evidence="7 14" id="KW-0732">Signal</keyword>
<dbReference type="GO" id="GO:0042597">
    <property type="term" value="C:periplasmic space"/>
    <property type="evidence" value="ECO:0007669"/>
    <property type="project" value="UniProtKB-SubCell"/>
</dbReference>
<dbReference type="Proteomes" id="UP000029707">
    <property type="component" value="Unassembled WGS sequence"/>
</dbReference>
<dbReference type="AlphaFoldDB" id="A0A4U8TMK9"/>
<organism evidence="15 16">
    <name type="scientific">Helicobacter japonicus</name>
    <dbReference type="NCBI Taxonomy" id="425400"/>
    <lineage>
        <taxon>Bacteria</taxon>
        <taxon>Pseudomonadati</taxon>
        <taxon>Campylobacterota</taxon>
        <taxon>Epsilonproteobacteria</taxon>
        <taxon>Campylobacterales</taxon>
        <taxon>Helicobacteraceae</taxon>
        <taxon>Helicobacter</taxon>
    </lineage>
</organism>
<keyword evidence="16" id="KW-1185">Reference proteome</keyword>
<evidence type="ECO:0000256" key="5">
    <source>
        <dbReference type="ARBA" id="ARBA00022617"/>
    </source>
</evidence>
<evidence type="ECO:0000256" key="8">
    <source>
        <dbReference type="ARBA" id="ARBA00022764"/>
    </source>
</evidence>
<feature type="binding site" description="covalent" evidence="12">
    <location>
        <position position="105"/>
    </location>
    <ligand>
        <name>heme c</name>
        <dbReference type="ChEBI" id="CHEBI:61717"/>
        <label>1</label>
    </ligand>
</feature>
<evidence type="ECO:0000256" key="6">
    <source>
        <dbReference type="ARBA" id="ARBA00022723"/>
    </source>
</evidence>
<feature type="binding site" description="axial binding residue" evidence="13">
    <location>
        <position position="150"/>
    </location>
    <ligand>
        <name>heme c</name>
        <dbReference type="ChEBI" id="CHEBI:61717"/>
        <label>2</label>
    </ligand>
    <ligandPart>
        <name>Fe</name>
        <dbReference type="ChEBI" id="CHEBI:18248"/>
    </ligandPart>
</feature>
<feature type="binding site" description="covalent" evidence="12">
    <location>
        <position position="149"/>
    </location>
    <ligand>
        <name>heme c</name>
        <dbReference type="ChEBI" id="CHEBI:61717"/>
        <label>2</label>
    </ligand>
</feature>
<feature type="binding site" description="axial binding residue" evidence="13">
    <location>
        <position position="90"/>
    </location>
    <ligand>
        <name>heme c</name>
        <dbReference type="ChEBI" id="CHEBI:61717"/>
        <label>1</label>
    </ligand>
    <ligandPart>
        <name>Fe</name>
        <dbReference type="ChEBI" id="CHEBI:18248"/>
    </ligandPart>
</feature>
<keyword evidence="5 12" id="KW-0349">Heme</keyword>
<dbReference type="PROSITE" id="PS51257">
    <property type="entry name" value="PROKAR_LIPOPROTEIN"/>
    <property type="match status" value="1"/>
</dbReference>
<keyword evidence="9" id="KW-0249">Electron transport</keyword>
<evidence type="ECO:0000256" key="3">
    <source>
        <dbReference type="ARBA" id="ARBA00013773"/>
    </source>
</evidence>
<name>A0A4U8TMK9_9HELI</name>
<dbReference type="InterPro" id="IPR005591">
    <property type="entry name" value="NapB"/>
</dbReference>
<evidence type="ECO:0000256" key="12">
    <source>
        <dbReference type="PIRSR" id="PIRSR006105-1"/>
    </source>
</evidence>
<dbReference type="GO" id="GO:0046872">
    <property type="term" value="F:metal ion binding"/>
    <property type="evidence" value="ECO:0007669"/>
    <property type="project" value="UniProtKB-KW"/>
</dbReference>
<dbReference type="SUPFAM" id="SSF48695">
    <property type="entry name" value="Multiheme cytochromes"/>
    <property type="match status" value="1"/>
</dbReference>
<evidence type="ECO:0000256" key="1">
    <source>
        <dbReference type="ARBA" id="ARBA00004418"/>
    </source>
</evidence>
<dbReference type="PIRSF" id="PIRSF006105">
    <property type="entry name" value="NapB"/>
    <property type="match status" value="1"/>
</dbReference>
<evidence type="ECO:0000313" key="16">
    <source>
        <dbReference type="Proteomes" id="UP000029707"/>
    </source>
</evidence>
<comment type="PTM">
    <text evidence="12">Binds 2 heme C groups per subunit.</text>
</comment>
<accession>A0A4U8TMK9</accession>
<evidence type="ECO:0000256" key="14">
    <source>
        <dbReference type="SAM" id="SignalP"/>
    </source>
</evidence>
<evidence type="ECO:0000256" key="9">
    <source>
        <dbReference type="ARBA" id="ARBA00022982"/>
    </source>
</evidence>
<proteinExistence type="inferred from homology"/>
<protein>
    <recommendedName>
        <fullName evidence="3">Periplasmic nitrate reductase, electron transfer subunit</fullName>
    </recommendedName>
    <alternativeName>
        <fullName evidence="11">Diheme cytochrome c NapB</fullName>
    </alternativeName>
</protein>
<dbReference type="STRING" id="425400.LS65_04195"/>
<keyword evidence="4" id="KW-0813">Transport</keyword>
<feature type="binding site" description="covalent" evidence="12">
    <location>
        <position position="108"/>
    </location>
    <ligand>
        <name>heme c</name>
        <dbReference type="ChEBI" id="CHEBI:61717"/>
        <label>1</label>
    </ligand>
</feature>
<comment type="caution">
    <text evidence="15">The sequence shown here is derived from an EMBL/GenBank/DDBJ whole genome shotgun (WGS) entry which is preliminary data.</text>
</comment>
<feature type="binding site" description="axial binding residue" evidence="13">
    <location>
        <position position="126"/>
    </location>
    <ligand>
        <name>heme c</name>
        <dbReference type="ChEBI" id="CHEBI:61717"/>
        <label>2</label>
    </ligand>
    <ligandPart>
        <name>Fe</name>
        <dbReference type="ChEBI" id="CHEBI:18248"/>
    </ligandPart>
</feature>
<dbReference type="PANTHER" id="PTHR38604:SF1">
    <property type="entry name" value="PERIPLASMIC NITRATE REDUCTASE, ELECTRON TRANSFER SUBUNIT"/>
    <property type="match status" value="1"/>
</dbReference>